<dbReference type="PANTHER" id="PTHR36681">
    <property type="entry name" value="NUCLEAR GTPASE, GERMINAL CENTER-ASSOCIATED, TANDEM DUPLICATE 3"/>
    <property type="match status" value="1"/>
</dbReference>
<evidence type="ECO:0000313" key="4">
    <source>
        <dbReference type="Proteomes" id="UP000076727"/>
    </source>
</evidence>
<name>A0A165RLQ7_9APHY</name>
<dbReference type="STRING" id="1314783.A0A165RLQ7"/>
<dbReference type="PANTHER" id="PTHR36681:SF3">
    <property type="entry name" value="NUCLEAR GTPASE, GERMINAL CENTER-ASSOCIATED, TANDEM DUPLICATE 3"/>
    <property type="match status" value="1"/>
</dbReference>
<dbReference type="Pfam" id="PF00350">
    <property type="entry name" value="Dynamin_N"/>
    <property type="match status" value="1"/>
</dbReference>
<dbReference type="OrthoDB" id="2804455at2759"/>
<proteinExistence type="predicted"/>
<gene>
    <name evidence="3" type="ORF">DAEQUDRAFT_152267</name>
</gene>
<feature type="domain" description="Dynamin N-terminal" evidence="2">
    <location>
        <begin position="101"/>
        <end position="329"/>
    </location>
</feature>
<dbReference type="InterPro" id="IPR045063">
    <property type="entry name" value="Dynamin_N"/>
</dbReference>
<organism evidence="3 4">
    <name type="scientific">Daedalea quercina L-15889</name>
    <dbReference type="NCBI Taxonomy" id="1314783"/>
    <lineage>
        <taxon>Eukaryota</taxon>
        <taxon>Fungi</taxon>
        <taxon>Dikarya</taxon>
        <taxon>Basidiomycota</taxon>
        <taxon>Agaricomycotina</taxon>
        <taxon>Agaricomycetes</taxon>
        <taxon>Polyporales</taxon>
        <taxon>Fomitopsis</taxon>
    </lineage>
</organism>
<evidence type="ECO:0000313" key="3">
    <source>
        <dbReference type="EMBL" id="KZT70921.1"/>
    </source>
</evidence>
<feature type="region of interest" description="Disordered" evidence="1">
    <location>
        <begin position="407"/>
        <end position="440"/>
    </location>
</feature>
<dbReference type="Gene3D" id="3.40.50.300">
    <property type="entry name" value="P-loop containing nucleotide triphosphate hydrolases"/>
    <property type="match status" value="1"/>
</dbReference>
<dbReference type="AlphaFoldDB" id="A0A165RLQ7"/>
<evidence type="ECO:0000256" key="1">
    <source>
        <dbReference type="SAM" id="MobiDB-lite"/>
    </source>
</evidence>
<dbReference type="SUPFAM" id="SSF52540">
    <property type="entry name" value="P-loop containing nucleoside triphosphate hydrolases"/>
    <property type="match status" value="1"/>
</dbReference>
<dbReference type="Proteomes" id="UP000076727">
    <property type="component" value="Unassembled WGS sequence"/>
</dbReference>
<keyword evidence="4" id="KW-1185">Reference proteome</keyword>
<sequence length="654" mass="72600">MDVHDIVMVKREPLENDAFASSTSLEPYVTSLGHRYTIYDNPSQVAFNAESALSECMHMTEAVGECIAELNQEVSTGGARQEDWTRSLRQLRDSARQTTMIAVYGDTGRGKSSLINAILDMPIVPSDGAQACTSVITEIAWHEDPTLLAKIVFLSEKEWADELAPLLQDLNDIGNGPIEDEDTEAAWAKLWAVYHIDRAGLKNMASVTDLVRSNPAVFSWLGESKAIKETDKGMFTDKVQQYIGAARKSMISDAYPTPELWPLIKVVKIYCRSPALSSGSILVDLPGTADTNRARASIATKYVKECDHVWVVMDITRAVNDKNAKELMEGAVRMQLFMDGSYDSGRITLIASKTDQVSPSEVLNGYDLASDETGLKQIVERERECNTELREVQARLDLIRSTKTCTETTASSSANGKRRNSVSDLDHGASKKARILPNQHSTVAQSSAAVMAYATQSQQEELMEIIASARSSTTTTPPKNIQDDIDQNEVRQMELKYELTQLVREKRVLCSRQRSKESAPLMKRNFVQKVKELEEAAAEARDPDNFDPSVPLRDYSHIDPPIFPCSALGYIRIQGLVEGDGEPYCFSDPESTGIPQLQEWCRTIGRTRRKDSYPGLMSRLETLASSIHSYAEAVDTDDVADADSEVMKARWQSP</sequence>
<dbReference type="InterPro" id="IPR027417">
    <property type="entry name" value="P-loop_NTPase"/>
</dbReference>
<evidence type="ECO:0000259" key="2">
    <source>
        <dbReference type="Pfam" id="PF00350"/>
    </source>
</evidence>
<dbReference type="EMBL" id="KV429048">
    <property type="protein sequence ID" value="KZT70921.1"/>
    <property type="molecule type" value="Genomic_DNA"/>
</dbReference>
<reference evidence="3 4" key="1">
    <citation type="journal article" date="2016" name="Mol. Biol. Evol.">
        <title>Comparative Genomics of Early-Diverging Mushroom-Forming Fungi Provides Insights into the Origins of Lignocellulose Decay Capabilities.</title>
        <authorList>
            <person name="Nagy L.G."/>
            <person name="Riley R."/>
            <person name="Tritt A."/>
            <person name="Adam C."/>
            <person name="Daum C."/>
            <person name="Floudas D."/>
            <person name="Sun H."/>
            <person name="Yadav J.S."/>
            <person name="Pangilinan J."/>
            <person name="Larsson K.H."/>
            <person name="Matsuura K."/>
            <person name="Barry K."/>
            <person name="Labutti K."/>
            <person name="Kuo R."/>
            <person name="Ohm R.A."/>
            <person name="Bhattacharya S.S."/>
            <person name="Shirouzu T."/>
            <person name="Yoshinaga Y."/>
            <person name="Martin F.M."/>
            <person name="Grigoriev I.V."/>
            <person name="Hibbett D.S."/>
        </authorList>
    </citation>
    <scope>NUCLEOTIDE SEQUENCE [LARGE SCALE GENOMIC DNA]</scope>
    <source>
        <strain evidence="3 4">L-15889</strain>
    </source>
</reference>
<protein>
    <recommendedName>
        <fullName evidence="2">Dynamin N-terminal domain-containing protein</fullName>
    </recommendedName>
</protein>
<accession>A0A165RLQ7</accession>